<dbReference type="AlphaFoldDB" id="A0A835VT99"/>
<protein>
    <recommendedName>
        <fullName evidence="6">NnrU domain-containing protein</fullName>
    </recommendedName>
</protein>
<keyword evidence="3 5" id="KW-1133">Transmembrane helix</keyword>
<comment type="caution">
    <text evidence="7">The sequence shown here is derived from an EMBL/GenBank/DDBJ whole genome shotgun (WGS) entry which is preliminary data.</text>
</comment>
<dbReference type="Gene3D" id="1.20.120.1630">
    <property type="match status" value="1"/>
</dbReference>
<proteinExistence type="predicted"/>
<feature type="transmembrane region" description="Helical" evidence="5">
    <location>
        <begin position="330"/>
        <end position="349"/>
    </location>
</feature>
<sequence>MLAIRAPIGVSRCLNSRRHARISAAPVPGRLTLPHALTQLKDTAGHRDSIACRAAQQDEAPPAPTPALVGEDSAAFDLAKQSPKSWALFVVLLTTVLGALYVVWIQPGTGLADDYLGTLESLAGSSEATMALILLVFAIAHSGLAGLRPKGEELVGPRAYRVMFALVSLPLALVAIVFFINHRYDGVPLWNVRDVPGVHELVWVLNFISFWFLYPSTFNILEVAAVDKPKLHLWETGIMRISRHPQMVGQGLWCLAHTLWVGTSFMCVASAGLMAHHLFGCWHGDRRLKAKYGDAFEAVKARTSVVPFAALADGRQQPPEGWWWSEFARAPYLAVTALTIGAYFAHPLMQAASYSLKW</sequence>
<evidence type="ECO:0000256" key="4">
    <source>
        <dbReference type="ARBA" id="ARBA00023136"/>
    </source>
</evidence>
<reference evidence="7" key="1">
    <citation type="journal article" date="2020" name="bioRxiv">
        <title>Comparative genomics of Chlamydomonas.</title>
        <authorList>
            <person name="Craig R.J."/>
            <person name="Hasan A.R."/>
            <person name="Ness R.W."/>
            <person name="Keightley P.D."/>
        </authorList>
    </citation>
    <scope>NUCLEOTIDE SEQUENCE</scope>
    <source>
        <strain evidence="7">SAG 7.73</strain>
    </source>
</reference>
<feature type="transmembrane region" description="Helical" evidence="5">
    <location>
        <begin position="159"/>
        <end position="181"/>
    </location>
</feature>
<evidence type="ECO:0000313" key="8">
    <source>
        <dbReference type="Proteomes" id="UP000650467"/>
    </source>
</evidence>
<evidence type="ECO:0000256" key="5">
    <source>
        <dbReference type="SAM" id="Phobius"/>
    </source>
</evidence>
<dbReference type="Proteomes" id="UP000650467">
    <property type="component" value="Unassembled WGS sequence"/>
</dbReference>
<dbReference type="GO" id="GO:0016020">
    <property type="term" value="C:membrane"/>
    <property type="evidence" value="ECO:0007669"/>
    <property type="project" value="UniProtKB-SubCell"/>
</dbReference>
<dbReference type="GO" id="GO:0009507">
    <property type="term" value="C:chloroplast"/>
    <property type="evidence" value="ECO:0007669"/>
    <property type="project" value="TreeGrafter"/>
</dbReference>
<keyword evidence="8" id="KW-1185">Reference proteome</keyword>
<dbReference type="InterPro" id="IPR009915">
    <property type="entry name" value="NnrU_dom"/>
</dbReference>
<dbReference type="GO" id="GO:0090471">
    <property type="term" value="F:9,15,9'-tri-cis-zeta-carotene isomerase activity"/>
    <property type="evidence" value="ECO:0007669"/>
    <property type="project" value="TreeGrafter"/>
</dbReference>
<keyword evidence="2 5" id="KW-0812">Transmembrane</keyword>
<dbReference type="GO" id="GO:0016120">
    <property type="term" value="P:carotene biosynthetic process"/>
    <property type="evidence" value="ECO:0007669"/>
    <property type="project" value="TreeGrafter"/>
</dbReference>
<evidence type="ECO:0000259" key="6">
    <source>
        <dbReference type="Pfam" id="PF07298"/>
    </source>
</evidence>
<evidence type="ECO:0000256" key="3">
    <source>
        <dbReference type="ARBA" id="ARBA00022989"/>
    </source>
</evidence>
<feature type="transmembrane region" description="Helical" evidence="5">
    <location>
        <begin position="86"/>
        <end position="108"/>
    </location>
</feature>
<evidence type="ECO:0000256" key="2">
    <source>
        <dbReference type="ARBA" id="ARBA00022692"/>
    </source>
</evidence>
<keyword evidence="4 5" id="KW-0472">Membrane</keyword>
<dbReference type="OrthoDB" id="41527at2759"/>
<dbReference type="PANTHER" id="PTHR35988:SF2">
    <property type="entry name" value="15-CIS-ZETA-CAROTENE ISOMERASE, CHLOROPLASTIC"/>
    <property type="match status" value="1"/>
</dbReference>
<gene>
    <name evidence="7" type="ORF">HXX76_014270</name>
</gene>
<dbReference type="PANTHER" id="PTHR35988">
    <property type="entry name" value="15-CIS-ZETA-CAROTENE ISOMERASE, CHLOROPLASTIC"/>
    <property type="match status" value="1"/>
</dbReference>
<feature type="transmembrane region" description="Helical" evidence="5">
    <location>
        <begin position="128"/>
        <end position="147"/>
    </location>
</feature>
<feature type="transmembrane region" description="Helical" evidence="5">
    <location>
        <begin position="252"/>
        <end position="279"/>
    </location>
</feature>
<organism evidence="7 8">
    <name type="scientific">Chlamydomonas incerta</name>
    <dbReference type="NCBI Taxonomy" id="51695"/>
    <lineage>
        <taxon>Eukaryota</taxon>
        <taxon>Viridiplantae</taxon>
        <taxon>Chlorophyta</taxon>
        <taxon>core chlorophytes</taxon>
        <taxon>Chlorophyceae</taxon>
        <taxon>CS clade</taxon>
        <taxon>Chlamydomonadales</taxon>
        <taxon>Chlamydomonadaceae</taxon>
        <taxon>Chlamydomonas</taxon>
    </lineage>
</organism>
<comment type="subcellular location">
    <subcellularLocation>
        <location evidence="1">Membrane</location>
        <topology evidence="1">Multi-pass membrane protein</topology>
    </subcellularLocation>
</comment>
<feature type="domain" description="NnrU" evidence="6">
    <location>
        <begin position="130"/>
        <end position="349"/>
    </location>
</feature>
<evidence type="ECO:0000313" key="7">
    <source>
        <dbReference type="EMBL" id="KAG2424694.1"/>
    </source>
</evidence>
<evidence type="ECO:0000256" key="1">
    <source>
        <dbReference type="ARBA" id="ARBA00004141"/>
    </source>
</evidence>
<feature type="transmembrane region" description="Helical" evidence="5">
    <location>
        <begin position="201"/>
        <end position="221"/>
    </location>
</feature>
<dbReference type="EMBL" id="JAEHOC010000062">
    <property type="protein sequence ID" value="KAG2424694.1"/>
    <property type="molecule type" value="Genomic_DNA"/>
</dbReference>
<name>A0A835VT99_CHLIN</name>
<accession>A0A835VT99</accession>
<dbReference type="Pfam" id="PF07298">
    <property type="entry name" value="NnrU"/>
    <property type="match status" value="1"/>
</dbReference>